<evidence type="ECO:0000259" key="2">
    <source>
        <dbReference type="Pfam" id="PF01757"/>
    </source>
</evidence>
<evidence type="ECO:0000313" key="3">
    <source>
        <dbReference type="EMBL" id="MDX9688381.1"/>
    </source>
</evidence>
<evidence type="ECO:0000256" key="1">
    <source>
        <dbReference type="SAM" id="Phobius"/>
    </source>
</evidence>
<dbReference type="Pfam" id="PF01757">
    <property type="entry name" value="Acyl_transf_3"/>
    <property type="match status" value="1"/>
</dbReference>
<dbReference type="GO" id="GO:0016746">
    <property type="term" value="F:acyltransferase activity"/>
    <property type="evidence" value="ECO:0007669"/>
    <property type="project" value="UniProtKB-KW"/>
</dbReference>
<dbReference type="RefSeq" id="WP_320331821.1">
    <property type="nucleotide sequence ID" value="NZ_JAVRDO010000008.1"/>
</dbReference>
<keyword evidence="3" id="KW-0808">Transferase</keyword>
<dbReference type="Proteomes" id="UP001281217">
    <property type="component" value="Unassembled WGS sequence"/>
</dbReference>
<dbReference type="EC" id="2.3.-.-" evidence="3"/>
<feature type="transmembrane region" description="Helical" evidence="1">
    <location>
        <begin position="198"/>
        <end position="214"/>
    </location>
</feature>
<feature type="transmembrane region" description="Helical" evidence="1">
    <location>
        <begin position="221"/>
        <end position="242"/>
    </location>
</feature>
<sequence>MNRDQISYYPALDGVRGWMAFGVLLAHVKLSWFPGAMILMELFFVISGFLITSIIWREVQRRGKIDLLTFWKRRLQRLYPVLLLVVITCTSVACLVVEDPLPSLKDALATLLYVSNFTKLHDYVYPTIFGQTWSLGIEEQFYLLWPLLFWAGVKFRYSAAGLTTVLICVAVACILWKMHLVSSGAPWSRLYYAPDTRLDAFVAGGLLALFYPRLHVWSQYLLPHILLIIGSCAFILLLIIGTPREVTYFHWQQSAAIMLSAMMVLLLTSSRPSVFRWLFSTRASIFFGVRCYSIYLWHWPVIWLLLVTLNPSPRVLLVIAAPSVLLLSCLSYRYVEQPFMAMRRQPAQPTEPEPTAIVTDNSERPLSLDVAMLSNLTVSNEGGHT</sequence>
<proteinExistence type="predicted"/>
<feature type="transmembrane region" description="Helical" evidence="1">
    <location>
        <begin position="77"/>
        <end position="98"/>
    </location>
</feature>
<dbReference type="InterPro" id="IPR002656">
    <property type="entry name" value="Acyl_transf_3_dom"/>
</dbReference>
<dbReference type="PANTHER" id="PTHR23028:SF53">
    <property type="entry name" value="ACYL_TRANSF_3 DOMAIN-CONTAINING PROTEIN"/>
    <property type="match status" value="1"/>
</dbReference>
<keyword evidence="1" id="KW-0472">Membrane</keyword>
<keyword evidence="3" id="KW-0012">Acyltransferase</keyword>
<reference evidence="4" key="1">
    <citation type="submission" date="2023-07" db="EMBL/GenBank/DDBJ databases">
        <authorList>
            <person name="de Witt J."/>
        </authorList>
    </citation>
    <scope>NUCLEOTIDE SEQUENCE [LARGE SCALE GENOMIC DNA]</scope>
    <source>
        <strain evidence="4">FZJ</strain>
    </source>
</reference>
<protein>
    <submittedName>
        <fullName evidence="3">Acyltransferase</fullName>
        <ecNumber evidence="3">2.3.-.-</ecNumber>
    </submittedName>
</protein>
<organism evidence="3 4">
    <name type="scientific">Halopseudomonas formosensis</name>
    <dbReference type="NCBI Taxonomy" id="1002526"/>
    <lineage>
        <taxon>Bacteria</taxon>
        <taxon>Pseudomonadati</taxon>
        <taxon>Pseudomonadota</taxon>
        <taxon>Gammaproteobacteria</taxon>
        <taxon>Pseudomonadales</taxon>
        <taxon>Pseudomonadaceae</taxon>
        <taxon>Halopseudomonas</taxon>
    </lineage>
</organism>
<comment type="caution">
    <text evidence="3">The sequence shown here is derived from an EMBL/GenBank/DDBJ whole genome shotgun (WGS) entry which is preliminary data.</text>
</comment>
<feature type="transmembrane region" description="Helical" evidence="1">
    <location>
        <begin position="315"/>
        <end position="335"/>
    </location>
</feature>
<feature type="domain" description="Acyltransferase 3" evidence="2">
    <location>
        <begin position="10"/>
        <end position="332"/>
    </location>
</feature>
<feature type="transmembrane region" description="Helical" evidence="1">
    <location>
        <begin position="32"/>
        <end position="56"/>
    </location>
</feature>
<gene>
    <name evidence="3" type="ORF">RED13_002837</name>
</gene>
<dbReference type="EMBL" id="JAVRDO010000008">
    <property type="protein sequence ID" value="MDX9688381.1"/>
    <property type="molecule type" value="Genomic_DNA"/>
</dbReference>
<feature type="transmembrane region" description="Helical" evidence="1">
    <location>
        <begin position="289"/>
        <end position="309"/>
    </location>
</feature>
<dbReference type="PANTHER" id="PTHR23028">
    <property type="entry name" value="ACETYLTRANSFERASE"/>
    <property type="match status" value="1"/>
</dbReference>
<evidence type="ECO:0000313" key="4">
    <source>
        <dbReference type="Proteomes" id="UP001281217"/>
    </source>
</evidence>
<feature type="transmembrane region" description="Helical" evidence="1">
    <location>
        <begin position="248"/>
        <end position="268"/>
    </location>
</feature>
<keyword evidence="1" id="KW-1133">Transmembrane helix</keyword>
<feature type="transmembrane region" description="Helical" evidence="1">
    <location>
        <begin position="157"/>
        <end position="178"/>
    </location>
</feature>
<feature type="transmembrane region" description="Helical" evidence="1">
    <location>
        <begin position="123"/>
        <end position="145"/>
    </location>
</feature>
<accession>A0ABU5C232</accession>
<keyword evidence="1" id="KW-0812">Transmembrane</keyword>
<name>A0ABU5C232_9GAMM</name>
<keyword evidence="4" id="KW-1185">Reference proteome</keyword>
<dbReference type="InterPro" id="IPR050879">
    <property type="entry name" value="Acyltransferase_3"/>
</dbReference>